<dbReference type="InterPro" id="IPR000980">
    <property type="entry name" value="SH2"/>
</dbReference>
<evidence type="ECO:0000256" key="3">
    <source>
        <dbReference type="ARBA" id="ARBA00022679"/>
    </source>
</evidence>
<feature type="compositionally biased region" description="Polar residues" evidence="12">
    <location>
        <begin position="202"/>
        <end position="214"/>
    </location>
</feature>
<dbReference type="GO" id="GO:0004715">
    <property type="term" value="F:non-membrane spanning protein tyrosine kinase activity"/>
    <property type="evidence" value="ECO:0007669"/>
    <property type="project" value="UniProtKB-EC"/>
</dbReference>
<dbReference type="SMART" id="SM00252">
    <property type="entry name" value="SH2"/>
    <property type="match status" value="1"/>
</dbReference>
<dbReference type="GO" id="GO:0043235">
    <property type="term" value="C:receptor complex"/>
    <property type="evidence" value="ECO:0007669"/>
    <property type="project" value="TreeGrafter"/>
</dbReference>
<keyword evidence="6 11" id="KW-0067">ATP-binding</keyword>
<feature type="compositionally biased region" description="Polar residues" evidence="12">
    <location>
        <begin position="81"/>
        <end position="92"/>
    </location>
</feature>
<dbReference type="Proteomes" id="UP000007799">
    <property type="component" value="Unassembled WGS sequence"/>
</dbReference>
<dbReference type="PROSITE" id="PS00109">
    <property type="entry name" value="PROTEIN_KINASE_TYR"/>
    <property type="match status" value="1"/>
</dbReference>
<dbReference type="EMBL" id="GL832958">
    <property type="protein sequence ID" value="EGD80604.1"/>
    <property type="molecule type" value="Genomic_DNA"/>
</dbReference>
<feature type="domain" description="SH2" evidence="14">
    <location>
        <begin position="732"/>
        <end position="807"/>
    </location>
</feature>
<dbReference type="eggNOG" id="KOG4278">
    <property type="taxonomic scope" value="Eukaryota"/>
</dbReference>
<proteinExistence type="predicted"/>
<dbReference type="RefSeq" id="XP_004997165.1">
    <property type="nucleotide sequence ID" value="XM_004997108.1"/>
</dbReference>
<feature type="compositionally biased region" description="Low complexity" evidence="12">
    <location>
        <begin position="678"/>
        <end position="688"/>
    </location>
</feature>
<dbReference type="AlphaFoldDB" id="F2U130"/>
<dbReference type="PRINTS" id="PR01217">
    <property type="entry name" value="PRICHEXTENSN"/>
</dbReference>
<evidence type="ECO:0000313" key="16">
    <source>
        <dbReference type="EMBL" id="EGD80604.1"/>
    </source>
</evidence>
<keyword evidence="17" id="KW-1185">Reference proteome</keyword>
<dbReference type="FunFam" id="1.10.510.10:FF:000554">
    <property type="entry name" value="Predicted protein"/>
    <property type="match status" value="1"/>
</dbReference>
<feature type="region of interest" description="Disordered" evidence="12">
    <location>
        <begin position="269"/>
        <end position="347"/>
    </location>
</feature>
<feature type="domain" description="Protein kinase" evidence="15">
    <location>
        <begin position="369"/>
        <end position="636"/>
    </location>
</feature>
<evidence type="ECO:0000256" key="1">
    <source>
        <dbReference type="ARBA" id="ARBA00004167"/>
    </source>
</evidence>
<feature type="transmembrane region" description="Helical" evidence="13">
    <location>
        <begin position="23"/>
        <end position="47"/>
    </location>
</feature>
<dbReference type="Pfam" id="PF00017">
    <property type="entry name" value="SH2"/>
    <property type="match status" value="1"/>
</dbReference>
<dbReference type="SUPFAM" id="SSF56112">
    <property type="entry name" value="Protein kinase-like (PK-like)"/>
    <property type="match status" value="1"/>
</dbReference>
<dbReference type="InterPro" id="IPR000719">
    <property type="entry name" value="Prot_kinase_dom"/>
</dbReference>
<dbReference type="PROSITE" id="PS50001">
    <property type="entry name" value="SH2"/>
    <property type="match status" value="1"/>
</dbReference>
<feature type="region of interest" description="Disordered" evidence="12">
    <location>
        <begin position="58"/>
        <end position="256"/>
    </location>
</feature>
<dbReference type="GO" id="GO:0005886">
    <property type="term" value="C:plasma membrane"/>
    <property type="evidence" value="ECO:0007669"/>
    <property type="project" value="TreeGrafter"/>
</dbReference>
<dbReference type="EC" id="2.7.10.2" evidence="2"/>
<dbReference type="CDD" id="cd00192">
    <property type="entry name" value="PTKc"/>
    <property type="match status" value="1"/>
</dbReference>
<keyword evidence="10" id="KW-0727">SH2 domain</keyword>
<dbReference type="PROSITE" id="PS00107">
    <property type="entry name" value="PROTEIN_KINASE_ATP"/>
    <property type="match status" value="1"/>
</dbReference>
<evidence type="ECO:0000256" key="11">
    <source>
        <dbReference type="PROSITE-ProRule" id="PRU10141"/>
    </source>
</evidence>
<dbReference type="OrthoDB" id="4062651at2759"/>
<dbReference type="SMART" id="SM00219">
    <property type="entry name" value="TyrKc"/>
    <property type="match status" value="1"/>
</dbReference>
<keyword evidence="3" id="KW-0808">Transferase</keyword>
<evidence type="ECO:0000256" key="7">
    <source>
        <dbReference type="ARBA" id="ARBA00023137"/>
    </source>
</evidence>
<sequence>MLHSANTASDQYEAQVDDTDDGVWHAGVIAGVLALVAATAALGTLCVSRSNRRGESRIVYEDSSHTTAMETNPAYDGPSRHASTVSSQQPSDPASRPPLPLPGQQGAAVAATTAEAAPSTSPPPPPTAAAPSQPPLVPAAKPTVRTRPTSDPSIPHLSNPHTHTQKPKPAQADVIPQAKRALPPTVTVRRSPANAARAPVPRSNTPQRPPSTRVSSSEPAAPEPPASTSSALPPRPTKRIPRANGMPPPSLTRGNNANATRREYMQPNGAAASNHHNHHGHSGAAGDARDDYNTLPPAPPPRKSEDAGMPAPPPRKRYANVEIDVGGSSTTDGDAQHHHHHQQLTSSSKVNVPDIEMDMKDKQVQRDKLTLIAELGKGFFGSVYLARYAPEQQRPMAVAVKAMHTDQDFDEKARRLFLLEAQIMAEFSHPNLLRLIGVTTTEEPWCIVTEVCEFGDLLSLLRACEHNSVIFSLDEKLLFLAQISLGMSYLASKQFIHRDLAARNCLVAGDGSVKIGDFGMSRLLQTQKEYYRPSDADDAMPIRWMAVESLTNMKFSTKSDVWSFGVVCYEVFSDGATPYGPMNLLVIQAEVESGHRLEQPSACPSNVYTLMRSMWADDPNARPSFHDVYNQLSTRYREERKRTVSARDLPRVIRRVLRGHLSDEDDPYKLFKKREAQAKQQQAVQRVASTADEDDDDDDGYKDLDGTQMEYVDAAKLPQDVPVPEEPKPQGYVFNSLSRPAAERMLLSQGRQEDIQGLFLLRPASNKRDLSLSAVQHDAVMHFRVQATKNRTYKIMGGVYSSPEDLVMRLRMSRKLGIPLGEYITKFNQVV</sequence>
<evidence type="ECO:0000256" key="4">
    <source>
        <dbReference type="ARBA" id="ARBA00022741"/>
    </source>
</evidence>
<keyword evidence="5 16" id="KW-0418">Kinase</keyword>
<evidence type="ECO:0000256" key="8">
    <source>
        <dbReference type="ARBA" id="ARBA00051243"/>
    </source>
</evidence>
<evidence type="ECO:0000259" key="14">
    <source>
        <dbReference type="PROSITE" id="PS50001"/>
    </source>
</evidence>
<feature type="binding site" evidence="11">
    <location>
        <position position="401"/>
    </location>
    <ligand>
        <name>ATP</name>
        <dbReference type="ChEBI" id="CHEBI:30616"/>
    </ligand>
</feature>
<dbReference type="Pfam" id="PF07714">
    <property type="entry name" value="PK_Tyr_Ser-Thr"/>
    <property type="match status" value="1"/>
</dbReference>
<dbReference type="SUPFAM" id="SSF55550">
    <property type="entry name" value="SH2 domain"/>
    <property type="match status" value="1"/>
</dbReference>
<dbReference type="GO" id="GO:0004714">
    <property type="term" value="F:transmembrane receptor protein tyrosine kinase activity"/>
    <property type="evidence" value="ECO:0007669"/>
    <property type="project" value="UniProtKB-EC"/>
</dbReference>
<dbReference type="InterPro" id="IPR020635">
    <property type="entry name" value="Tyr_kinase_cat_dom"/>
</dbReference>
<feature type="compositionally biased region" description="Low complexity" evidence="12">
    <location>
        <begin position="102"/>
        <end position="119"/>
    </location>
</feature>
<accession>F2U130</accession>
<dbReference type="PANTHER" id="PTHR24416:SF600">
    <property type="entry name" value="PDGF- AND VEGF-RECEPTOR RELATED, ISOFORM J"/>
    <property type="match status" value="1"/>
</dbReference>
<keyword evidence="13" id="KW-0472">Membrane</keyword>
<dbReference type="Gene3D" id="3.30.505.10">
    <property type="entry name" value="SH2 domain"/>
    <property type="match status" value="1"/>
</dbReference>
<keyword evidence="13" id="KW-0812">Transmembrane</keyword>
<evidence type="ECO:0000256" key="10">
    <source>
        <dbReference type="PROSITE-ProRule" id="PRU00191"/>
    </source>
</evidence>
<dbReference type="OMA" id="SAEISWF"/>
<evidence type="ECO:0000256" key="9">
    <source>
        <dbReference type="ARBA" id="ARBA00051245"/>
    </source>
</evidence>
<dbReference type="CDD" id="cd00173">
    <property type="entry name" value="SH2"/>
    <property type="match status" value="1"/>
</dbReference>
<dbReference type="Gene3D" id="1.10.510.10">
    <property type="entry name" value="Transferase(Phosphotransferase) domain 1"/>
    <property type="match status" value="1"/>
</dbReference>
<reference evidence="16" key="1">
    <citation type="submission" date="2009-08" db="EMBL/GenBank/DDBJ databases">
        <title>Annotation of Salpingoeca rosetta.</title>
        <authorList>
            <consortium name="The Broad Institute Genome Sequencing Platform"/>
            <person name="Russ C."/>
            <person name="Cuomo C."/>
            <person name="Burger G."/>
            <person name="Gray M.W."/>
            <person name="Holland P.W.H."/>
            <person name="King N."/>
            <person name="Lang F.B.F."/>
            <person name="Roger A.J."/>
            <person name="Ruiz-Trillo I."/>
            <person name="Young S.K."/>
            <person name="Zeng Q."/>
            <person name="Gargeya S."/>
            <person name="Alvarado L."/>
            <person name="Berlin A."/>
            <person name="Chapman S.B."/>
            <person name="Chen Z."/>
            <person name="Freedman E."/>
            <person name="Gellesch M."/>
            <person name="Goldberg J."/>
            <person name="Griggs A."/>
            <person name="Gujja S."/>
            <person name="Heilman E."/>
            <person name="Heiman D."/>
            <person name="Howarth C."/>
            <person name="Mehta T."/>
            <person name="Neiman D."/>
            <person name="Pearson M."/>
            <person name="Roberts A."/>
            <person name="Saif S."/>
            <person name="Shea T."/>
            <person name="Shenoy N."/>
            <person name="Sisk P."/>
            <person name="Stolte C."/>
            <person name="Sykes S."/>
            <person name="White J."/>
            <person name="Yandava C."/>
            <person name="Haas B."/>
            <person name="Nusbaum C."/>
            <person name="Birren B."/>
        </authorList>
    </citation>
    <scope>NUCLEOTIDE SEQUENCE [LARGE SCALE GENOMIC DNA]</scope>
    <source>
        <strain evidence="16">ATCC 50818</strain>
    </source>
</reference>
<evidence type="ECO:0000256" key="2">
    <source>
        <dbReference type="ARBA" id="ARBA00011903"/>
    </source>
</evidence>
<dbReference type="PROSITE" id="PS50011">
    <property type="entry name" value="PROTEIN_KINASE_DOM"/>
    <property type="match status" value="1"/>
</dbReference>
<organism evidence="17">
    <name type="scientific">Salpingoeca rosetta (strain ATCC 50818 / BSB-021)</name>
    <dbReference type="NCBI Taxonomy" id="946362"/>
    <lineage>
        <taxon>Eukaryota</taxon>
        <taxon>Choanoflagellata</taxon>
        <taxon>Craspedida</taxon>
        <taxon>Salpingoecidae</taxon>
        <taxon>Salpingoeca</taxon>
    </lineage>
</organism>
<evidence type="ECO:0000256" key="6">
    <source>
        <dbReference type="ARBA" id="ARBA00022840"/>
    </source>
</evidence>
<dbReference type="InterPro" id="IPR001245">
    <property type="entry name" value="Ser-Thr/Tyr_kinase_cat_dom"/>
</dbReference>
<dbReference type="KEGG" id="sre:PTSG_01193"/>
<gene>
    <name evidence="16" type="ORF">PTSG_01193</name>
</gene>
<protein>
    <recommendedName>
        <fullName evidence="2">non-specific protein-tyrosine kinase</fullName>
        <ecNumber evidence="2">2.7.10.2</ecNumber>
    </recommendedName>
</protein>
<feature type="region of interest" description="Disordered" evidence="12">
    <location>
        <begin position="675"/>
        <end position="702"/>
    </location>
</feature>
<dbReference type="InParanoid" id="F2U130"/>
<evidence type="ECO:0000256" key="13">
    <source>
        <dbReference type="SAM" id="Phobius"/>
    </source>
</evidence>
<dbReference type="InterPro" id="IPR008266">
    <property type="entry name" value="Tyr_kinase_AS"/>
</dbReference>
<comment type="catalytic activity">
    <reaction evidence="9">
        <text>L-tyrosyl-[protein] + ATP = O-phospho-L-tyrosyl-[protein] + ADP + H(+)</text>
        <dbReference type="Rhea" id="RHEA:10596"/>
        <dbReference type="Rhea" id="RHEA-COMP:10136"/>
        <dbReference type="Rhea" id="RHEA-COMP:20101"/>
        <dbReference type="ChEBI" id="CHEBI:15378"/>
        <dbReference type="ChEBI" id="CHEBI:30616"/>
        <dbReference type="ChEBI" id="CHEBI:46858"/>
        <dbReference type="ChEBI" id="CHEBI:61978"/>
        <dbReference type="ChEBI" id="CHEBI:456216"/>
        <dbReference type="EC" id="2.7.10.2"/>
    </reaction>
</comment>
<dbReference type="GO" id="GO:0007169">
    <property type="term" value="P:cell surface receptor protein tyrosine kinase signaling pathway"/>
    <property type="evidence" value="ECO:0007669"/>
    <property type="project" value="TreeGrafter"/>
</dbReference>
<dbReference type="Gene3D" id="3.30.200.20">
    <property type="entry name" value="Phosphorylase Kinase, domain 1"/>
    <property type="match status" value="1"/>
</dbReference>
<dbReference type="InterPro" id="IPR036860">
    <property type="entry name" value="SH2_dom_sf"/>
</dbReference>
<dbReference type="GeneID" id="16077760"/>
<dbReference type="STRING" id="946362.F2U130"/>
<evidence type="ECO:0000259" key="15">
    <source>
        <dbReference type="PROSITE" id="PS50011"/>
    </source>
</evidence>
<feature type="compositionally biased region" description="Acidic residues" evidence="12">
    <location>
        <begin position="691"/>
        <end position="700"/>
    </location>
</feature>
<dbReference type="InterPro" id="IPR017441">
    <property type="entry name" value="Protein_kinase_ATP_BS"/>
</dbReference>
<keyword evidence="13" id="KW-1133">Transmembrane helix</keyword>
<dbReference type="InterPro" id="IPR050122">
    <property type="entry name" value="RTK"/>
</dbReference>
<comment type="subcellular location">
    <subcellularLocation>
        <location evidence="1">Membrane</location>
        <topology evidence="1">Single-pass membrane protein</topology>
    </subcellularLocation>
</comment>
<name>F2U130_SALR5</name>
<evidence type="ECO:0000256" key="5">
    <source>
        <dbReference type="ARBA" id="ARBA00022777"/>
    </source>
</evidence>
<keyword evidence="7" id="KW-0829">Tyrosine-protein kinase</keyword>
<feature type="compositionally biased region" description="Pro residues" evidence="12">
    <location>
        <begin position="120"/>
        <end position="137"/>
    </location>
</feature>
<keyword evidence="4 11" id="KW-0547">Nucleotide-binding</keyword>
<dbReference type="PANTHER" id="PTHR24416">
    <property type="entry name" value="TYROSINE-PROTEIN KINASE RECEPTOR"/>
    <property type="match status" value="1"/>
</dbReference>
<dbReference type="InterPro" id="IPR011009">
    <property type="entry name" value="Kinase-like_dom_sf"/>
</dbReference>
<dbReference type="GO" id="GO:0005524">
    <property type="term" value="F:ATP binding"/>
    <property type="evidence" value="ECO:0007669"/>
    <property type="project" value="UniProtKB-UniRule"/>
</dbReference>
<feature type="compositionally biased region" description="Low complexity" evidence="12">
    <location>
        <begin position="215"/>
        <end position="232"/>
    </location>
</feature>
<evidence type="ECO:0000256" key="12">
    <source>
        <dbReference type="SAM" id="MobiDB-lite"/>
    </source>
</evidence>
<dbReference type="PRINTS" id="PR00109">
    <property type="entry name" value="TYRKINASE"/>
</dbReference>
<evidence type="ECO:0000313" key="17">
    <source>
        <dbReference type="Proteomes" id="UP000007799"/>
    </source>
</evidence>
<comment type="catalytic activity">
    <reaction evidence="8">
        <text>L-tyrosyl-[protein] + ATP = O-phospho-L-tyrosyl-[protein] + ADP + H(+)</text>
        <dbReference type="Rhea" id="RHEA:10596"/>
        <dbReference type="Rhea" id="RHEA-COMP:10136"/>
        <dbReference type="Rhea" id="RHEA-COMP:20101"/>
        <dbReference type="ChEBI" id="CHEBI:15378"/>
        <dbReference type="ChEBI" id="CHEBI:30616"/>
        <dbReference type="ChEBI" id="CHEBI:46858"/>
        <dbReference type="ChEBI" id="CHEBI:61978"/>
        <dbReference type="ChEBI" id="CHEBI:456216"/>
        <dbReference type="EC" id="2.7.10.1"/>
    </reaction>
</comment>